<dbReference type="InterPro" id="IPR036615">
    <property type="entry name" value="Mur_ligase_C_dom_sf"/>
</dbReference>
<evidence type="ECO:0000313" key="13">
    <source>
        <dbReference type="EMBL" id="NVD26651.1"/>
    </source>
</evidence>
<dbReference type="Pfam" id="PF02875">
    <property type="entry name" value="Mur_ligase_C"/>
    <property type="match status" value="1"/>
</dbReference>
<dbReference type="Gene3D" id="3.90.190.20">
    <property type="entry name" value="Mur ligase, C-terminal domain"/>
    <property type="match status" value="1"/>
</dbReference>
<keyword evidence="9 10" id="KW-0961">Cell wall biogenesis/degradation</keyword>
<evidence type="ECO:0000313" key="14">
    <source>
        <dbReference type="Proteomes" id="UP000652427"/>
    </source>
</evidence>
<evidence type="ECO:0000256" key="4">
    <source>
        <dbReference type="ARBA" id="ARBA00022598"/>
    </source>
</evidence>
<dbReference type="Gene3D" id="3.40.1190.10">
    <property type="entry name" value="Mur-like, catalytic domain"/>
    <property type="match status" value="1"/>
</dbReference>
<reference evidence="13 14" key="1">
    <citation type="submission" date="2020-06" db="EMBL/GenBank/DDBJ databases">
        <authorList>
            <person name="Kim S.-J."/>
            <person name="Park S.-J."/>
        </authorList>
    </citation>
    <scope>NUCLEOTIDE SEQUENCE [LARGE SCALE GENOMIC DNA]</scope>
    <source>
        <strain evidence="13 14">SW-151</strain>
    </source>
</reference>
<dbReference type="RefSeq" id="WP_176278181.1">
    <property type="nucleotide sequence ID" value="NZ_JABWMH010000001.1"/>
</dbReference>
<feature type="domain" description="Mur ligase C-terminal" evidence="11">
    <location>
        <begin position="296"/>
        <end position="406"/>
    </location>
</feature>
<dbReference type="InterPro" id="IPR013221">
    <property type="entry name" value="Mur_ligase_cen"/>
</dbReference>
<dbReference type="Gene3D" id="3.40.50.720">
    <property type="entry name" value="NAD(P)-binding Rossmann-like Domain"/>
    <property type="match status" value="1"/>
</dbReference>
<dbReference type="PROSITE" id="PS01011">
    <property type="entry name" value="FOLYLPOLYGLU_SYNT_1"/>
    <property type="match status" value="1"/>
</dbReference>
<feature type="binding site" evidence="9">
    <location>
        <begin position="116"/>
        <end position="122"/>
    </location>
    <ligand>
        <name>ATP</name>
        <dbReference type="ChEBI" id="CHEBI:30616"/>
    </ligand>
</feature>
<evidence type="ECO:0000256" key="8">
    <source>
        <dbReference type="ARBA" id="ARBA00023306"/>
    </source>
</evidence>
<proteinExistence type="inferred from homology"/>
<gene>
    <name evidence="9 13" type="primary">murD</name>
    <name evidence="13" type="ORF">HUO14_01880</name>
</gene>
<evidence type="ECO:0000256" key="7">
    <source>
        <dbReference type="ARBA" id="ARBA00022840"/>
    </source>
</evidence>
<dbReference type="Pfam" id="PF21799">
    <property type="entry name" value="MurD-like_N"/>
    <property type="match status" value="1"/>
</dbReference>
<keyword evidence="6 9" id="KW-0547">Nucleotide-binding</keyword>
<dbReference type="SUPFAM" id="SSF53623">
    <property type="entry name" value="MurD-like peptide ligases, catalytic domain"/>
    <property type="match status" value="1"/>
</dbReference>
<sequence>MIVSSAFAGKRYAILGLARSGMAALECLHASGAELLAWDNREELRESVADKAIIADPLTSDLSGYDAIVVSPGVPLNGQPISRKAAEDGVQIIGDIELFAEARPSLPPHRVVGITGTNGKSTTTALVHHILQSAGIPSLMGGNIGVPILSQEPLPEGGVYVLELSSYQIDLTMSLDCDVALLLNVSPDHLDRYDGFDAYAASKARLFDMLATDHTAIFASKDEKTQLALHCLRDLGRIRNIVDTSDAELAGQADWPSLQGPHNLQNAIAAVATVEALGLSADQWRPALASFDGLAHRMERIAEASGVLFVNDSKATNPASTGPALGAYPKIHWILGGLPKSDTLTECEPFYNNVVKAYTIGEAGPLFGKLLADKVPVESCEMMLTAVQQAAANARPGEVVLLSPACASFDQFRDFEARGECFRTAVNSVIENDLVGIATRGMSQ</sequence>
<dbReference type="InterPro" id="IPR005762">
    <property type="entry name" value="MurD"/>
</dbReference>
<organism evidence="13 14">
    <name type="scientific">Parasphingorhabdus flavimaris</name>
    <dbReference type="NCBI Taxonomy" id="266812"/>
    <lineage>
        <taxon>Bacteria</taxon>
        <taxon>Pseudomonadati</taxon>
        <taxon>Pseudomonadota</taxon>
        <taxon>Alphaproteobacteria</taxon>
        <taxon>Sphingomonadales</taxon>
        <taxon>Sphingomonadaceae</taxon>
        <taxon>Parasphingorhabdus</taxon>
    </lineage>
</organism>
<protein>
    <recommendedName>
        <fullName evidence="9 10">UDP-N-acetylmuramoylalanine--D-glutamate ligase</fullName>
        <ecNumber evidence="9 10">6.3.2.9</ecNumber>
    </recommendedName>
    <alternativeName>
        <fullName evidence="9">D-glutamic acid-adding enzyme</fullName>
    </alternativeName>
    <alternativeName>
        <fullName evidence="9">UDP-N-acetylmuramoyl-L-alanyl-D-glutamate synthetase</fullName>
    </alternativeName>
</protein>
<dbReference type="PANTHER" id="PTHR43692">
    <property type="entry name" value="UDP-N-ACETYLMURAMOYLALANINE--D-GLUTAMATE LIGASE"/>
    <property type="match status" value="1"/>
</dbReference>
<comment type="catalytic activity">
    <reaction evidence="9 10">
        <text>UDP-N-acetyl-alpha-D-muramoyl-L-alanine + D-glutamate + ATP = UDP-N-acetyl-alpha-D-muramoyl-L-alanyl-D-glutamate + ADP + phosphate + H(+)</text>
        <dbReference type="Rhea" id="RHEA:16429"/>
        <dbReference type="ChEBI" id="CHEBI:15378"/>
        <dbReference type="ChEBI" id="CHEBI:29986"/>
        <dbReference type="ChEBI" id="CHEBI:30616"/>
        <dbReference type="ChEBI" id="CHEBI:43474"/>
        <dbReference type="ChEBI" id="CHEBI:83898"/>
        <dbReference type="ChEBI" id="CHEBI:83900"/>
        <dbReference type="ChEBI" id="CHEBI:456216"/>
        <dbReference type="EC" id="6.3.2.9"/>
    </reaction>
</comment>
<dbReference type="NCBIfam" id="TIGR01087">
    <property type="entry name" value="murD"/>
    <property type="match status" value="1"/>
</dbReference>
<keyword evidence="8 9" id="KW-0131">Cell cycle</keyword>
<keyword evidence="4 9" id="KW-0436">Ligase</keyword>
<evidence type="ECO:0000256" key="5">
    <source>
        <dbReference type="ARBA" id="ARBA00022618"/>
    </source>
</evidence>
<comment type="function">
    <text evidence="9 10">Cell wall formation. Catalyzes the addition of glutamate to the nucleotide precursor UDP-N-acetylmuramoyl-L-alanine (UMA).</text>
</comment>
<dbReference type="InterPro" id="IPR018109">
    <property type="entry name" value="Folylpolyglutamate_synth_CS"/>
</dbReference>
<dbReference type="SUPFAM" id="SSF51984">
    <property type="entry name" value="MurCD N-terminal domain"/>
    <property type="match status" value="1"/>
</dbReference>
<dbReference type="PANTHER" id="PTHR43692:SF1">
    <property type="entry name" value="UDP-N-ACETYLMURAMOYLALANINE--D-GLUTAMATE LIGASE"/>
    <property type="match status" value="1"/>
</dbReference>
<dbReference type="EC" id="6.3.2.9" evidence="9 10"/>
<accession>A0ABX2MZ32</accession>
<keyword evidence="9 10" id="KW-0133">Cell shape</keyword>
<dbReference type="EMBL" id="JABWMH010000001">
    <property type="protein sequence ID" value="NVD26651.1"/>
    <property type="molecule type" value="Genomic_DNA"/>
</dbReference>
<evidence type="ECO:0000256" key="9">
    <source>
        <dbReference type="HAMAP-Rule" id="MF_00639"/>
    </source>
</evidence>
<evidence type="ECO:0000259" key="12">
    <source>
        <dbReference type="Pfam" id="PF08245"/>
    </source>
</evidence>
<comment type="caution">
    <text evidence="13">The sequence shown here is derived from an EMBL/GenBank/DDBJ whole genome shotgun (WGS) entry which is preliminary data.</text>
</comment>
<evidence type="ECO:0000259" key="11">
    <source>
        <dbReference type="Pfam" id="PF02875"/>
    </source>
</evidence>
<feature type="domain" description="Mur ligase central" evidence="12">
    <location>
        <begin position="114"/>
        <end position="224"/>
    </location>
</feature>
<evidence type="ECO:0000256" key="2">
    <source>
        <dbReference type="ARBA" id="ARBA00004752"/>
    </source>
</evidence>
<keyword evidence="7 9" id="KW-0067">ATP-binding</keyword>
<keyword evidence="9 10" id="KW-0573">Peptidoglycan synthesis</keyword>
<dbReference type="HAMAP" id="MF_00639">
    <property type="entry name" value="MurD"/>
    <property type="match status" value="1"/>
</dbReference>
<evidence type="ECO:0000256" key="1">
    <source>
        <dbReference type="ARBA" id="ARBA00004496"/>
    </source>
</evidence>
<evidence type="ECO:0000256" key="6">
    <source>
        <dbReference type="ARBA" id="ARBA00022741"/>
    </source>
</evidence>
<dbReference type="GO" id="GO:0008764">
    <property type="term" value="F:UDP-N-acetylmuramoylalanine-D-glutamate ligase activity"/>
    <property type="evidence" value="ECO:0007669"/>
    <property type="project" value="UniProtKB-EC"/>
</dbReference>
<name>A0ABX2MZ32_9SPHN</name>
<keyword evidence="5 9" id="KW-0132">Cell division</keyword>
<dbReference type="Proteomes" id="UP000652427">
    <property type="component" value="Unassembled WGS sequence"/>
</dbReference>
<comment type="subcellular location">
    <subcellularLocation>
        <location evidence="1 9 10">Cytoplasm</location>
    </subcellularLocation>
</comment>
<comment type="similarity">
    <text evidence="9">Belongs to the MurCDEF family.</text>
</comment>
<evidence type="ECO:0000256" key="10">
    <source>
        <dbReference type="RuleBase" id="RU003664"/>
    </source>
</evidence>
<dbReference type="Pfam" id="PF08245">
    <property type="entry name" value="Mur_ligase_M"/>
    <property type="match status" value="1"/>
</dbReference>
<evidence type="ECO:0000256" key="3">
    <source>
        <dbReference type="ARBA" id="ARBA00022490"/>
    </source>
</evidence>
<dbReference type="SUPFAM" id="SSF53244">
    <property type="entry name" value="MurD-like peptide ligases, peptide-binding domain"/>
    <property type="match status" value="1"/>
</dbReference>
<keyword evidence="3 9" id="KW-0963">Cytoplasm</keyword>
<keyword evidence="14" id="KW-1185">Reference proteome</keyword>
<comment type="pathway">
    <text evidence="2 9 10">Cell wall biogenesis; peptidoglycan biosynthesis.</text>
</comment>
<dbReference type="InterPro" id="IPR036565">
    <property type="entry name" value="Mur-like_cat_sf"/>
</dbReference>
<dbReference type="InterPro" id="IPR004101">
    <property type="entry name" value="Mur_ligase_C"/>
</dbReference>